<evidence type="ECO:0000313" key="2">
    <source>
        <dbReference type="Proteomes" id="UP001065298"/>
    </source>
</evidence>
<dbReference type="EMBL" id="CM046516">
    <property type="protein sequence ID" value="KAI8648613.1"/>
    <property type="molecule type" value="Genomic_DNA"/>
</dbReference>
<reference evidence="1" key="1">
    <citation type="submission" date="2022-06" db="EMBL/GenBank/DDBJ databases">
        <title>Fusarium solani species complex genomes reveal bases of compartmentalisation and animal pathogenesis.</title>
        <authorList>
            <person name="Tsai I.J."/>
        </authorList>
    </citation>
    <scope>NUCLEOTIDE SEQUENCE</scope>
    <source>
        <strain evidence="1">Fu6.1</strain>
    </source>
</reference>
<sequence length="329" mass="36147">MAEPETAKKSQTKNKLILNAFVGACSGHQSPGLWQHPDDRSSEFNTLQHWVKLAELPEEPGFHGIFIADVLACYMKLISSLLFELHWIEAGAYGAYKGPRNVGPAPSSGAQFPVNDPFGPVSAMAAATESIGFGLTVSTTFEDPYYLARRLSTLDHLTGGRIGWNAVTGYLESAARNLGLDRLPDHDQRYAKADEYMDVVYKLWQSSWRDDAVKLDRQFGVYTDPEFIRTIDHVGIFYNVPGPHICQPSPQRTPVILQAGTPSAGKAFAAKHAEDVFVSTLTQAIVAQNIADIRAKARELGRDPQAIKFLAMVIPVLGATEEEAQAKYN</sequence>
<proteinExistence type="predicted"/>
<dbReference type="Proteomes" id="UP001065298">
    <property type="component" value="Chromosome 14"/>
</dbReference>
<accession>A0ACC0QB54</accession>
<name>A0ACC0QB54_9HYPO</name>
<protein>
    <submittedName>
        <fullName evidence="1">Uncharacterized protein</fullName>
    </submittedName>
</protein>
<keyword evidence="2" id="KW-1185">Reference proteome</keyword>
<comment type="caution">
    <text evidence="1">The sequence shown here is derived from an EMBL/GenBank/DDBJ whole genome shotgun (WGS) entry which is preliminary data.</text>
</comment>
<evidence type="ECO:0000313" key="1">
    <source>
        <dbReference type="EMBL" id="KAI8648613.1"/>
    </source>
</evidence>
<gene>
    <name evidence="1" type="ORF">NCS57_01472800</name>
</gene>
<organism evidence="1 2">
    <name type="scientific">Fusarium keratoplasticum</name>
    <dbReference type="NCBI Taxonomy" id="1328300"/>
    <lineage>
        <taxon>Eukaryota</taxon>
        <taxon>Fungi</taxon>
        <taxon>Dikarya</taxon>
        <taxon>Ascomycota</taxon>
        <taxon>Pezizomycotina</taxon>
        <taxon>Sordariomycetes</taxon>
        <taxon>Hypocreomycetidae</taxon>
        <taxon>Hypocreales</taxon>
        <taxon>Nectriaceae</taxon>
        <taxon>Fusarium</taxon>
        <taxon>Fusarium solani species complex</taxon>
    </lineage>
</organism>